<comment type="similarity">
    <text evidence="2">Belongs to the CPA3 antiporters (TC 2.A.63) subunit E family.</text>
</comment>
<name>R7WRR1_9NOCA</name>
<keyword evidence="10" id="KW-1185">Reference proteome</keyword>
<gene>
    <name evidence="9" type="ORF">Rrhod_0639</name>
</gene>
<dbReference type="EMBL" id="APMY01000020">
    <property type="protein sequence ID" value="EOM77965.1"/>
    <property type="molecule type" value="Genomic_DNA"/>
</dbReference>
<dbReference type="Proteomes" id="UP000013525">
    <property type="component" value="Unassembled WGS sequence"/>
</dbReference>
<evidence type="ECO:0000256" key="2">
    <source>
        <dbReference type="ARBA" id="ARBA00006228"/>
    </source>
</evidence>
<protein>
    <submittedName>
        <fullName evidence="9">Putative multisubunit sodium/proton antiporter</fullName>
    </submittedName>
</protein>
<dbReference type="PATRIC" id="fig|1273125.3.peg.616"/>
<reference evidence="9 10" key="1">
    <citation type="journal article" date="2013" name="Genome Announc.">
        <title>Draft Genome Sequence of Rhodococcus rhodnii Strain LMG5362, a Symbiont of Rhodnius prolixus (Hemiptera, Reduviidae, Triatominae), the Principle Vector of Trypanosoma cruzi.</title>
        <authorList>
            <person name="Pachebat J.A."/>
            <person name="van Keulen G."/>
            <person name="Whitten M.M."/>
            <person name="Girdwood S."/>
            <person name="Del Sol R."/>
            <person name="Dyson P.J."/>
            <person name="Facey P.D."/>
        </authorList>
    </citation>
    <scope>NUCLEOTIDE SEQUENCE [LARGE SCALE GENOMIC DNA]</scope>
    <source>
        <strain evidence="9 10">LMG 5362</strain>
    </source>
</reference>
<evidence type="ECO:0000256" key="3">
    <source>
        <dbReference type="ARBA" id="ARBA00022475"/>
    </source>
</evidence>
<dbReference type="AlphaFoldDB" id="R7WRR1"/>
<dbReference type="GO" id="GO:0005886">
    <property type="term" value="C:plasma membrane"/>
    <property type="evidence" value="ECO:0007669"/>
    <property type="project" value="UniProtKB-SubCell"/>
</dbReference>
<dbReference type="GO" id="GO:0008324">
    <property type="term" value="F:monoatomic cation transmembrane transporter activity"/>
    <property type="evidence" value="ECO:0007669"/>
    <property type="project" value="InterPro"/>
</dbReference>
<evidence type="ECO:0000256" key="4">
    <source>
        <dbReference type="ARBA" id="ARBA00022692"/>
    </source>
</evidence>
<feature type="transmembrane region" description="Helical" evidence="8">
    <location>
        <begin position="7"/>
        <end position="25"/>
    </location>
</feature>
<feature type="region of interest" description="Disordered" evidence="7">
    <location>
        <begin position="167"/>
        <end position="186"/>
    </location>
</feature>
<accession>R7WRR1</accession>
<proteinExistence type="inferred from homology"/>
<sequence length="186" mass="21094">MMNRELLVRLFSLVWLVFVWVLLWGTITLPTMLAGLAVAAFITFALPLPRVPVEGRLHPLSFVWLVLTCAYEMIKSSVEVAWLALRPSPPPPTALVEHEFRVRSDLSLALLVDVLNNIPGSMVVELDHTRRIGFVHLLDGGSDEQIAAFRQTIETIESRFIRAFERPEDWKESPHSPRTDPDTELT</sequence>
<evidence type="ECO:0000256" key="7">
    <source>
        <dbReference type="SAM" id="MobiDB-lite"/>
    </source>
</evidence>
<keyword evidence="4 8" id="KW-0812">Transmembrane</keyword>
<dbReference type="Pfam" id="PF01899">
    <property type="entry name" value="MNHE"/>
    <property type="match status" value="1"/>
</dbReference>
<evidence type="ECO:0000256" key="6">
    <source>
        <dbReference type="ARBA" id="ARBA00023136"/>
    </source>
</evidence>
<dbReference type="RefSeq" id="WP_010836712.1">
    <property type="nucleotide sequence ID" value="NZ_APMY01000020.1"/>
</dbReference>
<evidence type="ECO:0000256" key="1">
    <source>
        <dbReference type="ARBA" id="ARBA00004651"/>
    </source>
</evidence>
<evidence type="ECO:0000256" key="5">
    <source>
        <dbReference type="ARBA" id="ARBA00022989"/>
    </source>
</evidence>
<dbReference type="eggNOG" id="COG1863">
    <property type="taxonomic scope" value="Bacteria"/>
</dbReference>
<evidence type="ECO:0000313" key="10">
    <source>
        <dbReference type="Proteomes" id="UP000013525"/>
    </source>
</evidence>
<dbReference type="NCBIfam" id="NF006521">
    <property type="entry name" value="PRK08965.1-5"/>
    <property type="match status" value="1"/>
</dbReference>
<dbReference type="PANTHER" id="PTHR34584:SF1">
    <property type="entry name" value="NA(+)_H(+) ANTIPORTER SUBUNIT E1"/>
    <property type="match status" value="1"/>
</dbReference>
<organism evidence="9 10">
    <name type="scientific">Rhodococcus rhodnii LMG 5362</name>
    <dbReference type="NCBI Taxonomy" id="1273125"/>
    <lineage>
        <taxon>Bacteria</taxon>
        <taxon>Bacillati</taxon>
        <taxon>Actinomycetota</taxon>
        <taxon>Actinomycetes</taxon>
        <taxon>Mycobacteriales</taxon>
        <taxon>Nocardiaceae</taxon>
        <taxon>Rhodococcus</taxon>
    </lineage>
</organism>
<dbReference type="PANTHER" id="PTHR34584">
    <property type="entry name" value="NA(+)/H(+) ANTIPORTER SUBUNIT E1"/>
    <property type="match status" value="1"/>
</dbReference>
<keyword evidence="5 8" id="KW-1133">Transmembrane helix</keyword>
<evidence type="ECO:0000313" key="9">
    <source>
        <dbReference type="EMBL" id="EOM77965.1"/>
    </source>
</evidence>
<dbReference type="InterPro" id="IPR002758">
    <property type="entry name" value="Cation_antiport_E"/>
</dbReference>
<keyword evidence="6 8" id="KW-0472">Membrane</keyword>
<comment type="subcellular location">
    <subcellularLocation>
        <location evidence="1">Cell membrane</location>
        <topology evidence="1">Multi-pass membrane protein</topology>
    </subcellularLocation>
</comment>
<keyword evidence="3" id="KW-1003">Cell membrane</keyword>
<comment type="caution">
    <text evidence="9">The sequence shown here is derived from an EMBL/GenBank/DDBJ whole genome shotgun (WGS) entry which is preliminary data.</text>
</comment>
<evidence type="ECO:0000256" key="8">
    <source>
        <dbReference type="SAM" id="Phobius"/>
    </source>
</evidence>